<dbReference type="AlphaFoldDB" id="A0A3E0H8Z7"/>
<dbReference type="EMBL" id="QUNR01000001">
    <property type="protein sequence ID" value="REH40201.1"/>
    <property type="molecule type" value="Genomic_DNA"/>
</dbReference>
<dbReference type="OrthoDB" id="6073936at2"/>
<proteinExistence type="predicted"/>
<accession>A0A3E0H8Z7</accession>
<reference evidence="1 2" key="1">
    <citation type="submission" date="2018-08" db="EMBL/GenBank/DDBJ databases">
        <title>Genomic Encyclopedia of Type Strains, Phase IV (KMG-IV): sequencing the most valuable type-strain genomes for metagenomic binning, comparative biology and taxonomic classification.</title>
        <authorList>
            <person name="Goeker M."/>
        </authorList>
    </citation>
    <scope>NUCLEOTIDE SEQUENCE [LARGE SCALE GENOMIC DNA]</scope>
    <source>
        <strain evidence="1 2">DSM 26022</strain>
    </source>
</reference>
<evidence type="ECO:0000313" key="1">
    <source>
        <dbReference type="EMBL" id="REH40201.1"/>
    </source>
</evidence>
<gene>
    <name evidence="1" type="ORF">DFR26_0400</name>
</gene>
<name>A0A3E0H8Z7_9GAMM</name>
<organism evidence="1 2">
    <name type="scientific">Paraperlucidibaca baekdonensis</name>
    <dbReference type="NCBI Taxonomy" id="748120"/>
    <lineage>
        <taxon>Bacteria</taxon>
        <taxon>Pseudomonadati</taxon>
        <taxon>Pseudomonadota</taxon>
        <taxon>Gammaproteobacteria</taxon>
        <taxon>Moraxellales</taxon>
        <taxon>Moraxellaceae</taxon>
        <taxon>Paraperlucidibaca</taxon>
    </lineage>
</organism>
<protein>
    <submittedName>
        <fullName evidence="1">Uncharacterized protein</fullName>
    </submittedName>
</protein>
<evidence type="ECO:0000313" key="2">
    <source>
        <dbReference type="Proteomes" id="UP000256774"/>
    </source>
</evidence>
<sequence>MSRLANRAEVIKLARALAVEPEALQYLHGLPSDAVAQLRSAISDVIHDEQRAPLGLLAAVARWLPAWVSALCARSWFGAPMTARLASELPAWRVADVAGYLDAAFLADVAVDLDPRCAREVLQLMAAKKIMAISHVLLKRDDFVTLGRFVALLPDAALSEVAASIDDEGDLLQVLFFIEARYRIDHIVRLMPAERLQRAVLIVADESRRELWPSVLALMTHAGYGLKRELGDLAAEQGDAVLSAIIETVQQEDLWEDVLPVVVCLSPDVQRQVVNLPALQRADVLEKIIAATQYRQLWSAMLCLAEAMNDSGREALARVIEQTDETLLAQAAYAALLRSQWRTLLDIVRRLSSARQHDCHEVLAHYLPTLDRETAGYLQALLNEYGIEAAPESTPEPAQ</sequence>
<keyword evidence="2" id="KW-1185">Reference proteome</keyword>
<comment type="caution">
    <text evidence="1">The sequence shown here is derived from an EMBL/GenBank/DDBJ whole genome shotgun (WGS) entry which is preliminary data.</text>
</comment>
<dbReference type="Proteomes" id="UP000256774">
    <property type="component" value="Unassembled WGS sequence"/>
</dbReference>
<dbReference type="RefSeq" id="WP_116207256.1">
    <property type="nucleotide sequence ID" value="NZ_QUNR01000001.1"/>
</dbReference>